<protein>
    <submittedName>
        <fullName evidence="1">Uncharacterized protein</fullName>
    </submittedName>
</protein>
<gene>
    <name evidence="1" type="ORF">RHMOL_Rhmol11G0058600</name>
</gene>
<dbReference type="EMBL" id="CM046398">
    <property type="protein sequence ID" value="KAI8530441.1"/>
    <property type="molecule type" value="Genomic_DNA"/>
</dbReference>
<organism evidence="1 2">
    <name type="scientific">Rhododendron molle</name>
    <name type="common">Chinese azalea</name>
    <name type="synonym">Azalea mollis</name>
    <dbReference type="NCBI Taxonomy" id="49168"/>
    <lineage>
        <taxon>Eukaryota</taxon>
        <taxon>Viridiplantae</taxon>
        <taxon>Streptophyta</taxon>
        <taxon>Embryophyta</taxon>
        <taxon>Tracheophyta</taxon>
        <taxon>Spermatophyta</taxon>
        <taxon>Magnoliopsida</taxon>
        <taxon>eudicotyledons</taxon>
        <taxon>Gunneridae</taxon>
        <taxon>Pentapetalae</taxon>
        <taxon>asterids</taxon>
        <taxon>Ericales</taxon>
        <taxon>Ericaceae</taxon>
        <taxon>Ericoideae</taxon>
        <taxon>Rhodoreae</taxon>
        <taxon>Rhododendron</taxon>
    </lineage>
</organism>
<evidence type="ECO:0000313" key="1">
    <source>
        <dbReference type="EMBL" id="KAI8530441.1"/>
    </source>
</evidence>
<proteinExistence type="predicted"/>
<sequence>MALETLSSNEILNFLMYDTVFASKFDCNDSSDTTMLLETSLKPPQLCGASVINSSRMQRCPPVGPEAVGKRRNPSMQGQKKRRRRQNVCKKKEEAETQRMTHIAVERNRRNLMNEHLAVLRFLMPESYVQRITKFYWTMLKCIIIRYKRQSSGHRIMAKHTGYGTDLIPE</sequence>
<reference evidence="1" key="1">
    <citation type="submission" date="2022-02" db="EMBL/GenBank/DDBJ databases">
        <title>Plant Genome Project.</title>
        <authorList>
            <person name="Zhang R.-G."/>
        </authorList>
    </citation>
    <scope>NUCLEOTIDE SEQUENCE</scope>
    <source>
        <strain evidence="1">AT1</strain>
    </source>
</reference>
<name>A0ACC0LNZ3_RHOML</name>
<dbReference type="Proteomes" id="UP001062846">
    <property type="component" value="Chromosome 11"/>
</dbReference>
<evidence type="ECO:0000313" key="2">
    <source>
        <dbReference type="Proteomes" id="UP001062846"/>
    </source>
</evidence>
<keyword evidence="2" id="KW-1185">Reference proteome</keyword>
<comment type="caution">
    <text evidence="1">The sequence shown here is derived from an EMBL/GenBank/DDBJ whole genome shotgun (WGS) entry which is preliminary data.</text>
</comment>
<accession>A0ACC0LNZ3</accession>